<dbReference type="EMBL" id="AF182207">
    <property type="protein sequence ID" value="AAG31346.1"/>
    <property type="molecule type" value="Genomic_DNA"/>
</dbReference>
<reference evidence="1" key="1">
    <citation type="submission" date="2006-09" db="EMBL/GenBank/DDBJ databases">
        <title>Characterization of the lysogeny DNA module from the temperate Lactobacillus delbrueckii bacteriophage mv4.</title>
        <authorList>
            <person name="Lautier M."/>
            <person name="Auvray F."/>
            <person name="Mikkonen M."/>
            <person name="Duval C."/>
            <person name="Ritzenthaler P."/>
        </authorList>
    </citation>
    <scope>NUCLEOTIDE SEQUENCE</scope>
</reference>
<name>Q9G0B8_BPMV4</name>
<organism evidence="1">
    <name type="scientific">Lactococcus phage mv4</name>
    <name type="common">Lactococcus delbrueckii bacteriophage mv4</name>
    <dbReference type="NCBI Taxonomy" id="12392"/>
    <lineage>
        <taxon>Viruses</taxon>
    </lineage>
</organism>
<proteinExistence type="predicted"/>
<reference evidence="1" key="2">
    <citation type="journal article" date="2007" name="Virology">
        <title>Single independent operator sites are involved in the genetic switch of the Lactobacillus delbrueckii bacteriophage mv4.</title>
        <authorList>
            <person name="Coddeville M."/>
            <person name="Auvray F."/>
            <person name="Mikkonen M."/>
            <person name="Ritzenthaler P."/>
        </authorList>
    </citation>
    <scope>NUCLEOTIDE SEQUENCE</scope>
</reference>
<evidence type="ECO:0000313" key="1">
    <source>
        <dbReference type="EMBL" id="AAG31346.1"/>
    </source>
</evidence>
<organismHost>
    <name type="scientific">Lactobacillus delbrueckii</name>
    <dbReference type="NCBI Taxonomy" id="1584"/>
</organismHost>
<sequence>MIGEIKNEHSVNRIRHFKMRRYFAQLCLISSSRRRHAKLYRRKPGSCQSRGCQIEASGYLGHAS</sequence>
<protein>
    <submittedName>
        <fullName evidence="1">ORF 64a</fullName>
    </submittedName>
</protein>
<reference evidence="1" key="3">
    <citation type="journal article" date="2010" name="J. Bacteriol.">
        <title>Control of directionality in bacteriophage mv4 site-specific recombination: functional analysis of the Xis factor.</title>
        <authorList>
            <person name="Coddeville M."/>
            <person name="Ritzenthaler P."/>
        </authorList>
    </citation>
    <scope>NUCLEOTIDE SEQUENCE</scope>
</reference>
<gene>
    <name evidence="1" type="primary">orf 64a</name>
</gene>
<accession>Q9G0B8</accession>